<dbReference type="Proteomes" id="UP000095282">
    <property type="component" value="Unplaced"/>
</dbReference>
<keyword evidence="2" id="KW-1185">Reference proteome</keyword>
<name>A0A1I7TFQ7_9PELO</name>
<feature type="transmembrane region" description="Helical" evidence="1">
    <location>
        <begin position="114"/>
        <end position="142"/>
    </location>
</feature>
<protein>
    <submittedName>
        <fullName evidence="3">LITAF domain-containing protein</fullName>
    </submittedName>
</protein>
<dbReference type="WBParaSite" id="Csp11.Scaffold602.g5495.t2">
    <property type="protein sequence ID" value="Csp11.Scaffold602.g5495.t2"/>
    <property type="gene ID" value="Csp11.Scaffold602.g5495"/>
</dbReference>
<evidence type="ECO:0000313" key="3">
    <source>
        <dbReference type="WBParaSite" id="Csp11.Scaffold602.g5495.t2"/>
    </source>
</evidence>
<dbReference type="eggNOG" id="ENOG502RA39">
    <property type="taxonomic scope" value="Eukaryota"/>
</dbReference>
<dbReference type="AlphaFoldDB" id="A0A1I7TFQ7"/>
<evidence type="ECO:0000256" key="1">
    <source>
        <dbReference type="SAM" id="Phobius"/>
    </source>
</evidence>
<reference evidence="3" key="1">
    <citation type="submission" date="2016-11" db="UniProtKB">
        <authorList>
            <consortium name="WormBaseParasite"/>
        </authorList>
    </citation>
    <scope>IDENTIFICATION</scope>
</reference>
<keyword evidence="1" id="KW-0812">Transmembrane</keyword>
<keyword evidence="1" id="KW-1133">Transmembrane helix</keyword>
<proteinExistence type="predicted"/>
<keyword evidence="1" id="KW-0472">Membrane</keyword>
<dbReference type="STRING" id="1561998.A0A1I7TFQ7"/>
<accession>A0A1I7TFQ7</accession>
<evidence type="ECO:0000313" key="2">
    <source>
        <dbReference type="Proteomes" id="UP000095282"/>
    </source>
</evidence>
<sequence>MIEEDEPSPKKKAELYQWLNTSYYGSIIRKASGQVPYQPDYVKIEDTLTIPVFENQEEDYGNEANSLLNEHRIQVDAHASSTANGSSRTTESYELCKSCNSRYTRHRTTRHARVIWFILTTVALSISFFPYGLFSIVILLFIPPQIRRPICKKCRTSFWGF</sequence>
<organism evidence="2 3">
    <name type="scientific">Caenorhabditis tropicalis</name>
    <dbReference type="NCBI Taxonomy" id="1561998"/>
    <lineage>
        <taxon>Eukaryota</taxon>
        <taxon>Metazoa</taxon>
        <taxon>Ecdysozoa</taxon>
        <taxon>Nematoda</taxon>
        <taxon>Chromadorea</taxon>
        <taxon>Rhabditida</taxon>
        <taxon>Rhabditina</taxon>
        <taxon>Rhabditomorpha</taxon>
        <taxon>Rhabditoidea</taxon>
        <taxon>Rhabditidae</taxon>
        <taxon>Peloderinae</taxon>
        <taxon>Caenorhabditis</taxon>
    </lineage>
</organism>